<dbReference type="Pfam" id="PF16810">
    <property type="entry name" value="RXLR"/>
    <property type="match status" value="1"/>
</dbReference>
<comment type="caution">
    <text evidence="6">The sequence shown here is derived from an EMBL/GenBank/DDBJ whole genome shotgun (WGS) entry which is preliminary data.</text>
</comment>
<evidence type="ECO:0000313" key="7">
    <source>
        <dbReference type="Proteomes" id="UP000198211"/>
    </source>
</evidence>
<sequence>MRLSYTLLVLAAPTLVANGMATASGHSTDVTTMVSPNLVGVSQTISGEKRSLRYRADDELDDSDDDEERRFTNLFATNKIDAIRASLRRAENGDAGGLAMVEKRFGKWETKGYTPSNLPSALNAEKYKQLRQKFRTWTYYGHL</sequence>
<comment type="domain">
    <text evidence="5">The RxLR-dEER motif acts to carry the protein into the host cell cytoplasm through binding to cell surface phosphatidylinositol-3-phosphate.</text>
</comment>
<protein>
    <recommendedName>
        <fullName evidence="5">RxLR effector protein</fullName>
    </recommendedName>
</protein>
<accession>A0A225V0V2</accession>
<keyword evidence="4 5" id="KW-0732">Signal</keyword>
<keyword evidence="7" id="KW-1185">Reference proteome</keyword>
<evidence type="ECO:0000256" key="5">
    <source>
        <dbReference type="RuleBase" id="RU367124"/>
    </source>
</evidence>
<evidence type="ECO:0000256" key="2">
    <source>
        <dbReference type="ARBA" id="ARBA00010400"/>
    </source>
</evidence>
<dbReference type="Proteomes" id="UP000198211">
    <property type="component" value="Unassembled WGS sequence"/>
</dbReference>
<gene>
    <name evidence="6" type="ORF">PHMEG_00029987</name>
</gene>
<name>A0A225V0V2_9STRA</name>
<dbReference type="InterPro" id="IPR031825">
    <property type="entry name" value="RXLR"/>
</dbReference>
<dbReference type="OrthoDB" id="125999at2759"/>
<proteinExistence type="inferred from homology"/>
<dbReference type="GO" id="GO:0005576">
    <property type="term" value="C:extracellular region"/>
    <property type="evidence" value="ECO:0007669"/>
    <property type="project" value="UniProtKB-SubCell"/>
</dbReference>
<evidence type="ECO:0000256" key="3">
    <source>
        <dbReference type="ARBA" id="ARBA00022525"/>
    </source>
</evidence>
<evidence type="ECO:0000256" key="1">
    <source>
        <dbReference type="ARBA" id="ARBA00004613"/>
    </source>
</evidence>
<reference evidence="7" key="1">
    <citation type="submission" date="2017-03" db="EMBL/GenBank/DDBJ databases">
        <title>Phytopthora megakarya and P. palmivora, two closely related causual agents of cacao black pod achieved similar genome size and gene model numbers by different mechanisms.</title>
        <authorList>
            <person name="Ali S."/>
            <person name="Shao J."/>
            <person name="Larry D.J."/>
            <person name="Kronmiller B."/>
            <person name="Shen D."/>
            <person name="Strem M.D."/>
            <person name="Melnick R.L."/>
            <person name="Guiltinan M.J."/>
            <person name="Tyler B.M."/>
            <person name="Meinhardt L.W."/>
            <person name="Bailey B.A."/>
        </authorList>
    </citation>
    <scope>NUCLEOTIDE SEQUENCE [LARGE SCALE GENOMIC DNA]</scope>
    <source>
        <strain evidence="7">zdho120</strain>
    </source>
</reference>
<comment type="subcellular location">
    <subcellularLocation>
        <location evidence="1 5">Secreted</location>
    </subcellularLocation>
</comment>
<dbReference type="AlphaFoldDB" id="A0A225V0V2"/>
<comment type="function">
    <text evidence="5">Effector that suppresses plant defense responses during pathogen infection.</text>
</comment>
<feature type="chain" id="PRO_5028516721" description="RxLR effector protein" evidence="5">
    <location>
        <begin position="20"/>
        <end position="143"/>
    </location>
</feature>
<feature type="signal peptide" evidence="5">
    <location>
        <begin position="1"/>
        <end position="19"/>
    </location>
</feature>
<evidence type="ECO:0000256" key="4">
    <source>
        <dbReference type="ARBA" id="ARBA00022729"/>
    </source>
</evidence>
<keyword evidence="3 5" id="KW-0964">Secreted</keyword>
<dbReference type="EMBL" id="NBNE01008811">
    <property type="protein sequence ID" value="OWY99080.1"/>
    <property type="molecule type" value="Genomic_DNA"/>
</dbReference>
<organism evidence="6 7">
    <name type="scientific">Phytophthora megakarya</name>
    <dbReference type="NCBI Taxonomy" id="4795"/>
    <lineage>
        <taxon>Eukaryota</taxon>
        <taxon>Sar</taxon>
        <taxon>Stramenopiles</taxon>
        <taxon>Oomycota</taxon>
        <taxon>Peronosporomycetes</taxon>
        <taxon>Peronosporales</taxon>
        <taxon>Peronosporaceae</taxon>
        <taxon>Phytophthora</taxon>
    </lineage>
</organism>
<comment type="similarity">
    <text evidence="2 5">Belongs to the RxLR effector family.</text>
</comment>
<evidence type="ECO:0000313" key="6">
    <source>
        <dbReference type="EMBL" id="OWY99080.1"/>
    </source>
</evidence>